<dbReference type="SUPFAM" id="SSF88946">
    <property type="entry name" value="Sigma2 domain of RNA polymerase sigma factors"/>
    <property type="match status" value="1"/>
</dbReference>
<keyword evidence="4" id="KW-0238">DNA-binding</keyword>
<dbReference type="STRING" id="388950.GCA_001611675_00742"/>
<evidence type="ECO:0000259" key="7">
    <source>
        <dbReference type="Pfam" id="PF04545"/>
    </source>
</evidence>
<dbReference type="GO" id="GO:0016987">
    <property type="term" value="F:sigma factor activity"/>
    <property type="evidence" value="ECO:0007669"/>
    <property type="project" value="UniProtKB-KW"/>
</dbReference>
<dbReference type="Gene3D" id="1.10.1740.10">
    <property type="match status" value="1"/>
</dbReference>
<evidence type="ECO:0000256" key="1">
    <source>
        <dbReference type="ARBA" id="ARBA00010641"/>
    </source>
</evidence>
<keyword evidence="2" id="KW-0805">Transcription regulation</keyword>
<dbReference type="PANTHER" id="PTHR43133:SF62">
    <property type="entry name" value="RNA POLYMERASE SIGMA FACTOR SIGZ"/>
    <property type="match status" value="1"/>
</dbReference>
<evidence type="ECO:0000256" key="3">
    <source>
        <dbReference type="ARBA" id="ARBA00023082"/>
    </source>
</evidence>
<evidence type="ECO:0000313" key="9">
    <source>
        <dbReference type="Proteomes" id="UP000182491"/>
    </source>
</evidence>
<accession>A0A1I7JXN4</accession>
<dbReference type="InterPro" id="IPR036388">
    <property type="entry name" value="WH-like_DNA-bd_sf"/>
</dbReference>
<keyword evidence="9" id="KW-1185">Reference proteome</keyword>
<organism evidence="8 9">
    <name type="scientific">Pontibacter akesuensis</name>
    <dbReference type="NCBI Taxonomy" id="388950"/>
    <lineage>
        <taxon>Bacteria</taxon>
        <taxon>Pseudomonadati</taxon>
        <taxon>Bacteroidota</taxon>
        <taxon>Cytophagia</taxon>
        <taxon>Cytophagales</taxon>
        <taxon>Hymenobacteraceae</taxon>
        <taxon>Pontibacter</taxon>
    </lineage>
</organism>
<proteinExistence type="inferred from homology"/>
<dbReference type="Pfam" id="PF04542">
    <property type="entry name" value="Sigma70_r2"/>
    <property type="match status" value="1"/>
</dbReference>
<dbReference type="InterPro" id="IPR007627">
    <property type="entry name" value="RNA_pol_sigma70_r2"/>
</dbReference>
<dbReference type="AlphaFoldDB" id="A0A1I7JXN4"/>
<protein>
    <submittedName>
        <fullName evidence="8">RNA polymerase sigma-70 factor, ECF subfamily</fullName>
    </submittedName>
</protein>
<dbReference type="PANTHER" id="PTHR43133">
    <property type="entry name" value="RNA POLYMERASE ECF-TYPE SIGMA FACTO"/>
    <property type="match status" value="1"/>
</dbReference>
<name>A0A1I7JXN4_9BACT</name>
<evidence type="ECO:0000313" key="8">
    <source>
        <dbReference type="EMBL" id="SFU89957.1"/>
    </source>
</evidence>
<dbReference type="GO" id="GO:0003677">
    <property type="term" value="F:DNA binding"/>
    <property type="evidence" value="ECO:0007669"/>
    <property type="project" value="UniProtKB-KW"/>
</dbReference>
<dbReference type="InterPro" id="IPR013324">
    <property type="entry name" value="RNA_pol_sigma_r3/r4-like"/>
</dbReference>
<dbReference type="InterPro" id="IPR007630">
    <property type="entry name" value="RNA_pol_sigma70_r4"/>
</dbReference>
<feature type="domain" description="RNA polymerase sigma-70 region 2" evidence="6">
    <location>
        <begin position="29"/>
        <end position="93"/>
    </location>
</feature>
<dbReference type="Gene3D" id="1.10.10.10">
    <property type="entry name" value="Winged helix-like DNA-binding domain superfamily/Winged helix DNA-binding domain"/>
    <property type="match status" value="1"/>
</dbReference>
<dbReference type="InterPro" id="IPR039425">
    <property type="entry name" value="RNA_pol_sigma-70-like"/>
</dbReference>
<dbReference type="CDD" id="cd06171">
    <property type="entry name" value="Sigma70_r4"/>
    <property type="match status" value="1"/>
</dbReference>
<dbReference type="EMBL" id="FPCA01000004">
    <property type="protein sequence ID" value="SFU89957.1"/>
    <property type="molecule type" value="Genomic_DNA"/>
</dbReference>
<keyword evidence="5" id="KW-0804">Transcription</keyword>
<reference evidence="9" key="1">
    <citation type="submission" date="2016-10" db="EMBL/GenBank/DDBJ databases">
        <authorList>
            <person name="Varghese N."/>
        </authorList>
    </citation>
    <scope>NUCLEOTIDE SEQUENCE [LARGE SCALE GENOMIC DNA]</scope>
    <source>
        <strain evidence="9">DSM 18820</strain>
    </source>
</reference>
<evidence type="ECO:0000256" key="5">
    <source>
        <dbReference type="ARBA" id="ARBA00023163"/>
    </source>
</evidence>
<dbReference type="Proteomes" id="UP000182491">
    <property type="component" value="Unassembled WGS sequence"/>
</dbReference>
<evidence type="ECO:0000256" key="2">
    <source>
        <dbReference type="ARBA" id="ARBA00023015"/>
    </source>
</evidence>
<feature type="domain" description="RNA polymerase sigma-70 region 4" evidence="7">
    <location>
        <begin position="133"/>
        <end position="178"/>
    </location>
</feature>
<evidence type="ECO:0000256" key="4">
    <source>
        <dbReference type="ARBA" id="ARBA00023125"/>
    </source>
</evidence>
<keyword evidence="3" id="KW-0731">Sigma factor</keyword>
<dbReference type="InterPro" id="IPR013325">
    <property type="entry name" value="RNA_pol_sigma_r2"/>
</dbReference>
<comment type="similarity">
    <text evidence="1">Belongs to the sigma-70 factor family. ECF subfamily.</text>
</comment>
<dbReference type="SUPFAM" id="SSF88659">
    <property type="entry name" value="Sigma3 and sigma4 domains of RNA polymerase sigma factors"/>
    <property type="match status" value="1"/>
</dbReference>
<dbReference type="RefSeq" id="WP_068836922.1">
    <property type="nucleotide sequence ID" value="NZ_BMXC01000004.1"/>
</dbReference>
<dbReference type="OrthoDB" id="9784272at2"/>
<dbReference type="GO" id="GO:0006352">
    <property type="term" value="P:DNA-templated transcription initiation"/>
    <property type="evidence" value="ECO:0007669"/>
    <property type="project" value="InterPro"/>
</dbReference>
<dbReference type="Pfam" id="PF04545">
    <property type="entry name" value="Sigma70_r4"/>
    <property type="match status" value="1"/>
</dbReference>
<gene>
    <name evidence="8" type="ORF">SAMN04487941_3161</name>
</gene>
<evidence type="ECO:0000259" key="6">
    <source>
        <dbReference type="Pfam" id="PF04542"/>
    </source>
</evidence>
<sequence length="186" mass="20748">MALHPTKTLLERQLVERLQSGDEAALSLLYDHYAANLHGAIRRIIRCDQTAEDVLQECFLKVWASINGYDAAKGSLFTWLLRIARNKAIDAARAPHYRWSLCSSGVKAAKHDPRNVCHSLKPEHVDVGGLARCLSPEHRIVVELLYFGGCTQAEAARELGIPLGTVKTRARNAIRALRMVYKAPPR</sequence>